<dbReference type="Proteomes" id="UP000034664">
    <property type="component" value="Unassembled WGS sequence"/>
</dbReference>
<dbReference type="EMBL" id="LBZM01000045">
    <property type="protein sequence ID" value="KKR70741.1"/>
    <property type="molecule type" value="Genomic_DNA"/>
</dbReference>
<accession>A0A0G0T7L2</accession>
<reference evidence="1 2" key="1">
    <citation type="journal article" date="2015" name="Nature">
        <title>rRNA introns, odd ribosomes, and small enigmatic genomes across a large radiation of phyla.</title>
        <authorList>
            <person name="Brown C.T."/>
            <person name="Hug L.A."/>
            <person name="Thomas B.C."/>
            <person name="Sharon I."/>
            <person name="Castelle C.J."/>
            <person name="Singh A."/>
            <person name="Wilkins M.J."/>
            <person name="Williams K.H."/>
            <person name="Banfield J.F."/>
        </authorList>
    </citation>
    <scope>NUCLEOTIDE SEQUENCE [LARGE SCALE GENOMIC DNA]</scope>
</reference>
<dbReference type="AlphaFoldDB" id="A0A0G0T7L2"/>
<gene>
    <name evidence="1" type="ORF">UU14_C0045G0004</name>
</gene>
<organism evidence="1 2">
    <name type="scientific">Candidatus Roizmanbacteria bacterium GW2011_GWB1_40_7</name>
    <dbReference type="NCBI Taxonomy" id="1618482"/>
    <lineage>
        <taxon>Bacteria</taxon>
        <taxon>Candidatus Roizmaniibacteriota</taxon>
    </lineage>
</organism>
<sequence length="101" mass="11038">MSGEAGLEKQDALRVDLSTARDKTESLVQSKPELPVPKEIKEILDQGALEIQFNLSDKSIIKELGLSKDINKGYGVHLSRNCPQSIWGLGGGLESLEYQIA</sequence>
<name>A0A0G0T7L2_9BACT</name>
<evidence type="ECO:0000313" key="2">
    <source>
        <dbReference type="Proteomes" id="UP000034664"/>
    </source>
</evidence>
<proteinExistence type="predicted"/>
<evidence type="ECO:0000313" key="1">
    <source>
        <dbReference type="EMBL" id="KKR70741.1"/>
    </source>
</evidence>
<protein>
    <submittedName>
        <fullName evidence="1">Uncharacterized protein</fullName>
    </submittedName>
</protein>
<comment type="caution">
    <text evidence="1">The sequence shown here is derived from an EMBL/GenBank/DDBJ whole genome shotgun (WGS) entry which is preliminary data.</text>
</comment>